<evidence type="ECO:0000256" key="1">
    <source>
        <dbReference type="ARBA" id="ARBA00004651"/>
    </source>
</evidence>
<dbReference type="AlphaFoldDB" id="A0A917HWB5"/>
<evidence type="ECO:0000256" key="5">
    <source>
        <dbReference type="ARBA" id="ARBA00022960"/>
    </source>
</evidence>
<comment type="subcellular location">
    <subcellularLocation>
        <location evidence="1">Cell membrane</location>
        <topology evidence="1">Multi-pass membrane protein</topology>
    </subcellularLocation>
</comment>
<proteinExistence type="inferred from homology"/>
<feature type="transmembrane region" description="Helical" evidence="8">
    <location>
        <begin position="145"/>
        <end position="163"/>
    </location>
</feature>
<dbReference type="RefSeq" id="WP_188597591.1">
    <property type="nucleotide sequence ID" value="NZ_BMJW01000001.1"/>
</dbReference>
<dbReference type="EMBL" id="BMJW01000001">
    <property type="protein sequence ID" value="GGG90690.1"/>
    <property type="molecule type" value="Genomic_DNA"/>
</dbReference>
<dbReference type="InterPro" id="IPR007227">
    <property type="entry name" value="Cell_shape_determining_MreD"/>
</dbReference>
<sequence>MNKRLYVVFMFFTLLFLQVFVLNNILFLGYINPYLYVAFVIFYPLKEERFSLLLFSFLLGLSVDFFTDSGGIHAFSLLFVAYIRLTLIKLVFKKSSLDYLLFDLNKEPYGKVFNFVMIIIITHHFLLFFLANFSFNNLTSVLTQTVYSSIFTAILFFLGNSLFRNKK</sequence>
<dbReference type="GO" id="GO:0008360">
    <property type="term" value="P:regulation of cell shape"/>
    <property type="evidence" value="ECO:0007669"/>
    <property type="project" value="UniProtKB-KW"/>
</dbReference>
<reference evidence="9" key="2">
    <citation type="submission" date="2020-09" db="EMBL/GenBank/DDBJ databases">
        <authorList>
            <person name="Sun Q."/>
            <person name="Zhou Y."/>
        </authorList>
    </citation>
    <scope>NUCLEOTIDE SEQUENCE</scope>
    <source>
        <strain evidence="9">CGMCC 1.15763</strain>
    </source>
</reference>
<reference evidence="9" key="1">
    <citation type="journal article" date="2014" name="Int. J. Syst. Evol. Microbiol.">
        <title>Complete genome sequence of Corynebacterium casei LMG S-19264T (=DSM 44701T), isolated from a smear-ripened cheese.</title>
        <authorList>
            <consortium name="US DOE Joint Genome Institute (JGI-PGF)"/>
            <person name="Walter F."/>
            <person name="Albersmeier A."/>
            <person name="Kalinowski J."/>
            <person name="Ruckert C."/>
        </authorList>
    </citation>
    <scope>NUCLEOTIDE SEQUENCE</scope>
    <source>
        <strain evidence="9">CGMCC 1.15763</strain>
    </source>
</reference>
<feature type="transmembrane region" description="Helical" evidence="8">
    <location>
        <begin position="72"/>
        <end position="92"/>
    </location>
</feature>
<dbReference type="GO" id="GO:0005886">
    <property type="term" value="C:plasma membrane"/>
    <property type="evidence" value="ECO:0007669"/>
    <property type="project" value="UniProtKB-SubCell"/>
</dbReference>
<dbReference type="NCBIfam" id="TIGR03426">
    <property type="entry name" value="shape_MreD"/>
    <property type="match status" value="1"/>
</dbReference>
<keyword evidence="5" id="KW-0133">Cell shape</keyword>
<feature type="transmembrane region" description="Helical" evidence="8">
    <location>
        <begin position="112"/>
        <end position="133"/>
    </location>
</feature>
<organism evidence="9 10">
    <name type="scientific">Polaribacter pacificus</name>
    <dbReference type="NCBI Taxonomy" id="1775173"/>
    <lineage>
        <taxon>Bacteria</taxon>
        <taxon>Pseudomonadati</taxon>
        <taxon>Bacteroidota</taxon>
        <taxon>Flavobacteriia</taxon>
        <taxon>Flavobacteriales</taxon>
        <taxon>Flavobacteriaceae</taxon>
    </lineage>
</organism>
<keyword evidence="10" id="KW-1185">Reference proteome</keyword>
<dbReference type="Proteomes" id="UP000633278">
    <property type="component" value="Unassembled WGS sequence"/>
</dbReference>
<evidence type="ECO:0000256" key="6">
    <source>
        <dbReference type="ARBA" id="ARBA00022989"/>
    </source>
</evidence>
<evidence type="ECO:0000256" key="8">
    <source>
        <dbReference type="SAM" id="Phobius"/>
    </source>
</evidence>
<evidence type="ECO:0000256" key="4">
    <source>
        <dbReference type="ARBA" id="ARBA00022692"/>
    </source>
</evidence>
<protein>
    <submittedName>
        <fullName evidence="9">Rod shape-determining protein MreD</fullName>
    </submittedName>
</protein>
<evidence type="ECO:0000313" key="9">
    <source>
        <dbReference type="EMBL" id="GGG90690.1"/>
    </source>
</evidence>
<evidence type="ECO:0000256" key="7">
    <source>
        <dbReference type="ARBA" id="ARBA00023136"/>
    </source>
</evidence>
<keyword evidence="4 8" id="KW-0812">Transmembrane</keyword>
<evidence type="ECO:0000256" key="3">
    <source>
        <dbReference type="ARBA" id="ARBA00022475"/>
    </source>
</evidence>
<keyword evidence="7 8" id="KW-0472">Membrane</keyword>
<feature type="transmembrane region" description="Helical" evidence="8">
    <location>
        <begin position="50"/>
        <end position="66"/>
    </location>
</feature>
<comment type="similarity">
    <text evidence="2">Belongs to the MreD family.</text>
</comment>
<keyword evidence="6 8" id="KW-1133">Transmembrane helix</keyword>
<evidence type="ECO:0000256" key="2">
    <source>
        <dbReference type="ARBA" id="ARBA00007776"/>
    </source>
</evidence>
<name>A0A917HWB5_9FLAO</name>
<keyword evidence="3" id="KW-1003">Cell membrane</keyword>
<accession>A0A917HWB5</accession>
<feature type="transmembrane region" description="Helical" evidence="8">
    <location>
        <begin position="27"/>
        <end position="45"/>
    </location>
</feature>
<feature type="transmembrane region" description="Helical" evidence="8">
    <location>
        <begin position="5"/>
        <end position="21"/>
    </location>
</feature>
<evidence type="ECO:0000313" key="10">
    <source>
        <dbReference type="Proteomes" id="UP000633278"/>
    </source>
</evidence>
<comment type="caution">
    <text evidence="9">The sequence shown here is derived from an EMBL/GenBank/DDBJ whole genome shotgun (WGS) entry which is preliminary data.</text>
</comment>
<gene>
    <name evidence="9" type="primary">mreD</name>
    <name evidence="9" type="ORF">GCM10011416_03950</name>
</gene>